<dbReference type="EMBL" id="CM010721">
    <property type="protein sequence ID" value="RZC68919.1"/>
    <property type="molecule type" value="Genomic_DNA"/>
</dbReference>
<name>A0A4Y7KAG4_PAPSO</name>
<sequence length="110" mass="12104">MDGMDLDNRNKDINLAMLRFAEEVSKDQPDVGNSENCTLGKSSSTVEARNTSEAILDKGTDICTEISYKGNNLDIETTAIDANANDGNLIDIYNQATDIFISERDWASNH</sequence>
<dbReference type="Gramene" id="RZC68919">
    <property type="protein sequence ID" value="RZC68919"/>
    <property type="gene ID" value="C5167_032015"/>
</dbReference>
<dbReference type="AlphaFoldDB" id="A0A4Y7KAG4"/>
<accession>A0A4Y7KAG4</accession>
<evidence type="ECO:0000313" key="1">
    <source>
        <dbReference type="EMBL" id="RZC68919.1"/>
    </source>
</evidence>
<evidence type="ECO:0000313" key="2">
    <source>
        <dbReference type="Proteomes" id="UP000316621"/>
    </source>
</evidence>
<proteinExistence type="predicted"/>
<protein>
    <submittedName>
        <fullName evidence="1">Uncharacterized protein</fullName>
    </submittedName>
</protein>
<reference evidence="1 2" key="1">
    <citation type="journal article" date="2018" name="Science">
        <title>The opium poppy genome and morphinan production.</title>
        <authorList>
            <person name="Guo L."/>
            <person name="Winzer T."/>
            <person name="Yang X."/>
            <person name="Li Y."/>
            <person name="Ning Z."/>
            <person name="He Z."/>
            <person name="Teodor R."/>
            <person name="Lu Y."/>
            <person name="Bowser T.A."/>
            <person name="Graham I.A."/>
            <person name="Ye K."/>
        </authorList>
    </citation>
    <scope>NUCLEOTIDE SEQUENCE [LARGE SCALE GENOMIC DNA]</scope>
    <source>
        <strain evidence="2">cv. HN1</strain>
        <tissue evidence="1">Leaves</tissue>
    </source>
</reference>
<organism evidence="1 2">
    <name type="scientific">Papaver somniferum</name>
    <name type="common">Opium poppy</name>
    <dbReference type="NCBI Taxonomy" id="3469"/>
    <lineage>
        <taxon>Eukaryota</taxon>
        <taxon>Viridiplantae</taxon>
        <taxon>Streptophyta</taxon>
        <taxon>Embryophyta</taxon>
        <taxon>Tracheophyta</taxon>
        <taxon>Spermatophyta</taxon>
        <taxon>Magnoliopsida</taxon>
        <taxon>Ranunculales</taxon>
        <taxon>Papaveraceae</taxon>
        <taxon>Papaveroideae</taxon>
        <taxon>Papaver</taxon>
    </lineage>
</organism>
<keyword evidence="2" id="KW-1185">Reference proteome</keyword>
<dbReference type="Proteomes" id="UP000316621">
    <property type="component" value="Chromosome 7"/>
</dbReference>
<gene>
    <name evidence="1" type="ORF">C5167_032015</name>
</gene>